<accession>A0A9X1U868</accession>
<dbReference type="GO" id="GO:0005975">
    <property type="term" value="P:carbohydrate metabolic process"/>
    <property type="evidence" value="ECO:0007669"/>
    <property type="project" value="InterPro"/>
</dbReference>
<dbReference type="GO" id="GO:0004553">
    <property type="term" value="F:hydrolase activity, hydrolyzing O-glycosyl compounds"/>
    <property type="evidence" value="ECO:0007669"/>
    <property type="project" value="InterPro"/>
</dbReference>
<dbReference type="Proteomes" id="UP001139054">
    <property type="component" value="Unassembled WGS sequence"/>
</dbReference>
<reference evidence="1" key="1">
    <citation type="submission" date="2022-01" db="EMBL/GenBank/DDBJ databases">
        <title>Genome sequnece data of strain Bradyrhizobium sp. nov.</title>
        <authorList>
            <person name="Zhang J."/>
        </authorList>
    </citation>
    <scope>NUCLEOTIDE SEQUENCE</scope>
    <source>
        <strain evidence="1">WYCCWR 13023</strain>
    </source>
</reference>
<gene>
    <name evidence="1" type="ORF">L6654_05525</name>
</gene>
<dbReference type="InterPro" id="IPR017853">
    <property type="entry name" value="GH"/>
</dbReference>
<evidence type="ECO:0000313" key="2">
    <source>
        <dbReference type="Proteomes" id="UP001139054"/>
    </source>
</evidence>
<protein>
    <submittedName>
        <fullName evidence="1">Family 1 glycosylhydrolase</fullName>
    </submittedName>
</protein>
<dbReference type="AlphaFoldDB" id="A0A9X1U868"/>
<dbReference type="SUPFAM" id="SSF51445">
    <property type="entry name" value="(Trans)glycosidases"/>
    <property type="match status" value="1"/>
</dbReference>
<dbReference type="Gene3D" id="3.20.20.80">
    <property type="entry name" value="Glycosidases"/>
    <property type="match status" value="1"/>
</dbReference>
<dbReference type="Pfam" id="PF00232">
    <property type="entry name" value="Glyco_hydro_1"/>
    <property type="match status" value="1"/>
</dbReference>
<sequence>MHFTGGRCPDCEWVFGLNRRFGLYHVNFDTQVRTAKLCASCYRNVIANNAAVA</sequence>
<name>A0A9X1U868_9BRAD</name>
<organism evidence="1 2">
    <name type="scientific">Bradyrhizobium zhengyangense</name>
    <dbReference type="NCBI Taxonomy" id="2911009"/>
    <lineage>
        <taxon>Bacteria</taxon>
        <taxon>Pseudomonadati</taxon>
        <taxon>Pseudomonadota</taxon>
        <taxon>Alphaproteobacteria</taxon>
        <taxon>Hyphomicrobiales</taxon>
        <taxon>Nitrobacteraceae</taxon>
        <taxon>Bradyrhizobium</taxon>
    </lineage>
</organism>
<dbReference type="InterPro" id="IPR001360">
    <property type="entry name" value="Glyco_hydro_1"/>
</dbReference>
<proteinExistence type="predicted"/>
<comment type="caution">
    <text evidence="1">The sequence shown here is derived from an EMBL/GenBank/DDBJ whole genome shotgun (WGS) entry which is preliminary data.</text>
</comment>
<evidence type="ECO:0000313" key="1">
    <source>
        <dbReference type="EMBL" id="MCG2626084.1"/>
    </source>
</evidence>
<dbReference type="EMBL" id="JAKLTY010000003">
    <property type="protein sequence ID" value="MCG2626084.1"/>
    <property type="molecule type" value="Genomic_DNA"/>
</dbReference>